<dbReference type="OrthoDB" id="5982228at2759"/>
<evidence type="ECO:0000256" key="5">
    <source>
        <dbReference type="SAM" id="MobiDB-lite"/>
    </source>
</evidence>
<evidence type="ECO:0000313" key="7">
    <source>
        <dbReference type="EMBL" id="KAF2111931.1"/>
    </source>
</evidence>
<evidence type="ECO:0000256" key="4">
    <source>
        <dbReference type="ARBA" id="ARBA00023136"/>
    </source>
</evidence>
<gene>
    <name evidence="7" type="ORF">BDV96DRAFT_649299</name>
</gene>
<evidence type="ECO:0000256" key="2">
    <source>
        <dbReference type="ARBA" id="ARBA00022692"/>
    </source>
</evidence>
<dbReference type="Proteomes" id="UP000799770">
    <property type="component" value="Unassembled WGS sequence"/>
</dbReference>
<dbReference type="InterPro" id="IPR050598">
    <property type="entry name" value="AminoAcid_Transporter"/>
</dbReference>
<dbReference type="Gene3D" id="1.20.1740.10">
    <property type="entry name" value="Amino acid/polyamine transporter I"/>
    <property type="match status" value="1"/>
</dbReference>
<feature type="transmembrane region" description="Helical" evidence="6">
    <location>
        <begin position="650"/>
        <end position="669"/>
    </location>
</feature>
<dbReference type="PANTHER" id="PTHR11785">
    <property type="entry name" value="AMINO ACID TRANSPORTER"/>
    <property type="match status" value="1"/>
</dbReference>
<reference evidence="7" key="1">
    <citation type="journal article" date="2020" name="Stud. Mycol.">
        <title>101 Dothideomycetes genomes: a test case for predicting lifestyles and emergence of pathogens.</title>
        <authorList>
            <person name="Haridas S."/>
            <person name="Albert R."/>
            <person name="Binder M."/>
            <person name="Bloem J."/>
            <person name="Labutti K."/>
            <person name="Salamov A."/>
            <person name="Andreopoulos B."/>
            <person name="Baker S."/>
            <person name="Barry K."/>
            <person name="Bills G."/>
            <person name="Bluhm B."/>
            <person name="Cannon C."/>
            <person name="Castanera R."/>
            <person name="Culley D."/>
            <person name="Daum C."/>
            <person name="Ezra D."/>
            <person name="Gonzalez J."/>
            <person name="Henrissat B."/>
            <person name="Kuo A."/>
            <person name="Liang C."/>
            <person name="Lipzen A."/>
            <person name="Lutzoni F."/>
            <person name="Magnuson J."/>
            <person name="Mondo S."/>
            <person name="Nolan M."/>
            <person name="Ohm R."/>
            <person name="Pangilinan J."/>
            <person name="Park H.-J."/>
            <person name="Ramirez L."/>
            <person name="Alfaro M."/>
            <person name="Sun H."/>
            <person name="Tritt A."/>
            <person name="Yoshinaga Y."/>
            <person name="Zwiers L.-H."/>
            <person name="Turgeon B."/>
            <person name="Goodwin S."/>
            <person name="Spatafora J."/>
            <person name="Crous P."/>
            <person name="Grigoriev I."/>
        </authorList>
    </citation>
    <scope>NUCLEOTIDE SEQUENCE</scope>
    <source>
        <strain evidence="7">CBS 627.86</strain>
    </source>
</reference>
<evidence type="ECO:0000256" key="3">
    <source>
        <dbReference type="ARBA" id="ARBA00022989"/>
    </source>
</evidence>
<feature type="transmembrane region" description="Helical" evidence="6">
    <location>
        <begin position="576"/>
        <end position="598"/>
    </location>
</feature>
<dbReference type="GO" id="GO:0016020">
    <property type="term" value="C:membrane"/>
    <property type="evidence" value="ECO:0007669"/>
    <property type="project" value="UniProtKB-SubCell"/>
</dbReference>
<evidence type="ECO:0000256" key="6">
    <source>
        <dbReference type="SAM" id="Phobius"/>
    </source>
</evidence>
<feature type="transmembrane region" description="Helical" evidence="6">
    <location>
        <begin position="372"/>
        <end position="390"/>
    </location>
</feature>
<name>A0A6A5Z0R4_9PLEO</name>
<feature type="compositionally biased region" description="Polar residues" evidence="5">
    <location>
        <begin position="150"/>
        <end position="159"/>
    </location>
</feature>
<feature type="transmembrane region" description="Helical" evidence="6">
    <location>
        <begin position="618"/>
        <end position="638"/>
    </location>
</feature>
<feature type="transmembrane region" description="Helical" evidence="6">
    <location>
        <begin position="501"/>
        <end position="523"/>
    </location>
</feature>
<dbReference type="InterPro" id="IPR002293">
    <property type="entry name" value="AA/rel_permease1"/>
</dbReference>
<evidence type="ECO:0000256" key="1">
    <source>
        <dbReference type="ARBA" id="ARBA00004141"/>
    </source>
</evidence>
<dbReference type="GO" id="GO:0015179">
    <property type="term" value="F:L-amino acid transmembrane transporter activity"/>
    <property type="evidence" value="ECO:0007669"/>
    <property type="project" value="TreeGrafter"/>
</dbReference>
<keyword evidence="8" id="KW-1185">Reference proteome</keyword>
<feature type="transmembrane region" description="Helical" evidence="6">
    <location>
        <begin position="297"/>
        <end position="315"/>
    </location>
</feature>
<keyword evidence="3 6" id="KW-1133">Transmembrane helix</keyword>
<feature type="transmembrane region" description="Helical" evidence="6">
    <location>
        <begin position="254"/>
        <end position="272"/>
    </location>
</feature>
<dbReference type="Pfam" id="PF13520">
    <property type="entry name" value="AA_permease_2"/>
    <property type="match status" value="1"/>
</dbReference>
<proteinExistence type="predicted"/>
<organism evidence="7 8">
    <name type="scientific">Lophiotrema nucula</name>
    <dbReference type="NCBI Taxonomy" id="690887"/>
    <lineage>
        <taxon>Eukaryota</taxon>
        <taxon>Fungi</taxon>
        <taxon>Dikarya</taxon>
        <taxon>Ascomycota</taxon>
        <taxon>Pezizomycotina</taxon>
        <taxon>Dothideomycetes</taxon>
        <taxon>Pleosporomycetidae</taxon>
        <taxon>Pleosporales</taxon>
        <taxon>Lophiotremataceae</taxon>
        <taxon>Lophiotrema</taxon>
    </lineage>
</organism>
<feature type="compositionally biased region" description="Low complexity" evidence="5">
    <location>
        <begin position="128"/>
        <end position="138"/>
    </location>
</feature>
<accession>A0A6A5Z0R4</accession>
<evidence type="ECO:0000313" key="8">
    <source>
        <dbReference type="Proteomes" id="UP000799770"/>
    </source>
</evidence>
<feature type="transmembrane region" description="Helical" evidence="6">
    <location>
        <begin position="551"/>
        <end position="570"/>
    </location>
</feature>
<dbReference type="PANTHER" id="PTHR11785:SF382">
    <property type="entry name" value="LOW-AFFINITY METHIONINE PERMEASE"/>
    <property type="match status" value="1"/>
</dbReference>
<keyword evidence="4 6" id="KW-0472">Membrane</keyword>
<sequence>MSLKPVKRAPTQEAALECFDQYFNAATDEKVLGLSFGTAKPSPYSPTQKAVSRESRRTQQGRTYFIITPRYYRALILSSPIDCYKVSHRTVSPSVSQSGSMSQNSKSLYPPDHEMQRLARRPLAGTGSVSVRSKSASSSKHETKSVSDAGPSNSSQVTAVGTEAPKVPPVPTINETYAISNARIHTDPSSSTSRSTKSRRENSDDWDERNAVVPRSNLTVLDVAALIVNKMIGTGWATTPGSVLLFTKSKGVSVALWTVGGLWTGLFLLVYLEFGNALPFNGGELIYLDEIYRRPELLATVLFSGYFICLGNSYGNSIQFAKHVLISADQNVSFSTELDTRLVRYIAISVVTLVCIIHGHSSKAGLFLNKLLAWYKVVLLIVVFVAGMRYSDTHGSQWNDETIPANGSSMDGLAAMVLIFYTYQGWENANYVAGEIRALEGRTPARTLKFGAFFAVGVVWILYVLVAVAYYKVLDYATITGTQSDLGVALYFAPKVFGSALGLKICLAIAAFGNVLAVTYTSAKVKQTIAIQRFLPFWKGLIKDDETPKGALVLHWITSVLMIAFCPTNSDGYSFAIGLYTYGHIFFSMWVALGLFDLKRRMHELDPRYRLTIFRGKWLLYTCTIIFALGNLLVLIFAAKAHQPGKIPRFWWPVTFFLILLGSLIYWGAMMITRKTIEWKGEQKTIGQLIGFEVLVYNRDTKDMPEEVKGSMTEALAAKIDGSKRRVEIKTTGRTKKLGGAITKTKDFITKWLF</sequence>
<comment type="subcellular location">
    <subcellularLocation>
        <location evidence="1">Membrane</location>
        <topology evidence="1">Multi-pass membrane protein</topology>
    </subcellularLocation>
</comment>
<feature type="transmembrane region" description="Helical" evidence="6">
    <location>
        <begin position="450"/>
        <end position="471"/>
    </location>
</feature>
<protein>
    <submittedName>
        <fullName evidence="7">Amino acid permease-domain-containing protein</fullName>
    </submittedName>
</protein>
<dbReference type="AlphaFoldDB" id="A0A6A5Z0R4"/>
<feature type="transmembrane region" description="Helical" evidence="6">
    <location>
        <begin position="342"/>
        <end position="360"/>
    </location>
</feature>
<feature type="region of interest" description="Disordered" evidence="5">
    <location>
        <begin position="121"/>
        <end position="208"/>
    </location>
</feature>
<keyword evidence="2 6" id="KW-0812">Transmembrane</keyword>
<dbReference type="EMBL" id="ML977332">
    <property type="protein sequence ID" value="KAF2111931.1"/>
    <property type="molecule type" value="Genomic_DNA"/>
</dbReference>